<proteinExistence type="predicted"/>
<dbReference type="PANTHER" id="PTHR42852:SF6">
    <property type="entry name" value="THIOL:DISULFIDE INTERCHANGE PROTEIN DSBE"/>
    <property type="match status" value="1"/>
</dbReference>
<sequence length="382" mass="42903">MNKTTTLFLAALLMTGCADKQEQSFTLKGNIGNWNDPATLYLSYWNEGSEYLDTIRLQDGKFAFTGAISEPAPARLILDYAGEGMGRAAQAGHILYLYLENGTVKLKSPDSLHNSQFINSPINDEYLAYLDYVGGQIQDLAARMNQKVMRATPEQLNDTAFMGQLNREYRQMLEERALKQQQYVREHPDSYFSIVALSESVSSDFEVEEIEPLFLSIDEEHRSTFPGKAFAQRIEAAKMIGIGKRAPDFTQNDPEGNPVSLSDFQGKYLLLDFWASWCGPCRQENPNLVKAYAAYREKGFEILGVSLDNKDGRDAWLNAIKKDGLTWTQVSDLNSWNNEVALLYGVRAVPQSYLIDPEGIIIAENLRGEALEEKLAEIFGGK</sequence>
<evidence type="ECO:0000313" key="6">
    <source>
        <dbReference type="EMBL" id="SCM55320.1"/>
    </source>
</evidence>
<dbReference type="InterPro" id="IPR025380">
    <property type="entry name" value="DUF4369"/>
</dbReference>
<evidence type="ECO:0000256" key="3">
    <source>
        <dbReference type="ARBA" id="ARBA00023157"/>
    </source>
</evidence>
<dbReference type="Proteomes" id="UP000178485">
    <property type="component" value="Chromosome i"/>
</dbReference>
<keyword evidence="3" id="KW-1015">Disulfide bond</keyword>
<dbReference type="PROSITE" id="PS51352">
    <property type="entry name" value="THIOREDOXIN_2"/>
    <property type="match status" value="1"/>
</dbReference>
<dbReference type="InterPro" id="IPR013766">
    <property type="entry name" value="Thioredoxin_domain"/>
</dbReference>
<dbReference type="PROSITE" id="PS51257">
    <property type="entry name" value="PROKAR_LIPOPROTEIN"/>
    <property type="match status" value="1"/>
</dbReference>
<evidence type="ECO:0000259" key="5">
    <source>
        <dbReference type="PROSITE" id="PS51352"/>
    </source>
</evidence>
<name>A0A1G4G3H3_9BACT</name>
<dbReference type="InterPro" id="IPR017937">
    <property type="entry name" value="Thioredoxin_CS"/>
</dbReference>
<dbReference type="Gene3D" id="3.40.30.10">
    <property type="entry name" value="Glutaredoxin"/>
    <property type="match status" value="1"/>
</dbReference>
<dbReference type="Pfam" id="PF00578">
    <property type="entry name" value="AhpC-TSA"/>
    <property type="match status" value="1"/>
</dbReference>
<keyword evidence="4" id="KW-0676">Redox-active center</keyword>
<dbReference type="RefSeq" id="WP_071135830.1">
    <property type="nucleotide sequence ID" value="NZ_DUQN01000036.1"/>
</dbReference>
<dbReference type="Pfam" id="PF14289">
    <property type="entry name" value="DUF4369"/>
    <property type="match status" value="1"/>
</dbReference>
<evidence type="ECO:0000256" key="2">
    <source>
        <dbReference type="ARBA" id="ARBA00022748"/>
    </source>
</evidence>
<comment type="subcellular location">
    <subcellularLocation>
        <location evidence="1">Cell envelope</location>
    </subcellularLocation>
</comment>
<protein>
    <submittedName>
        <fullName evidence="6">Thiol-disulfide oxidoreductase ResA</fullName>
    </submittedName>
</protein>
<dbReference type="InterPro" id="IPR036249">
    <property type="entry name" value="Thioredoxin-like_sf"/>
</dbReference>
<dbReference type="EMBL" id="LT608328">
    <property type="protein sequence ID" value="SCM55320.1"/>
    <property type="molecule type" value="Genomic_DNA"/>
</dbReference>
<dbReference type="InterPro" id="IPR000866">
    <property type="entry name" value="AhpC/TSA"/>
</dbReference>
<organism evidence="6 7">
    <name type="scientific">Petrimonas mucosa</name>
    <dbReference type="NCBI Taxonomy" id="1642646"/>
    <lineage>
        <taxon>Bacteria</taxon>
        <taxon>Pseudomonadati</taxon>
        <taxon>Bacteroidota</taxon>
        <taxon>Bacteroidia</taxon>
        <taxon>Bacteroidales</taxon>
        <taxon>Dysgonomonadaceae</taxon>
        <taxon>Petrimonas</taxon>
    </lineage>
</organism>
<dbReference type="KEGG" id="pmuc:ING2E5A_0241"/>
<evidence type="ECO:0000256" key="1">
    <source>
        <dbReference type="ARBA" id="ARBA00004196"/>
    </source>
</evidence>
<reference evidence="6 7" key="1">
    <citation type="submission" date="2016-08" db="EMBL/GenBank/DDBJ databases">
        <authorList>
            <person name="Seilhamer J.J."/>
        </authorList>
    </citation>
    <scope>NUCLEOTIDE SEQUENCE [LARGE SCALE GENOMIC DNA]</scope>
    <source>
        <strain evidence="6">ING2-E5A</strain>
    </source>
</reference>
<dbReference type="STRING" id="1642646.ING2E5A_0241"/>
<dbReference type="CDD" id="cd02966">
    <property type="entry name" value="TlpA_like_family"/>
    <property type="match status" value="1"/>
</dbReference>
<dbReference type="GO" id="GO:0016491">
    <property type="term" value="F:oxidoreductase activity"/>
    <property type="evidence" value="ECO:0007669"/>
    <property type="project" value="InterPro"/>
</dbReference>
<dbReference type="AlphaFoldDB" id="A0A1G4G3H3"/>
<keyword evidence="2" id="KW-0201">Cytochrome c-type biogenesis</keyword>
<dbReference type="InterPro" id="IPR050553">
    <property type="entry name" value="Thioredoxin_ResA/DsbE_sf"/>
</dbReference>
<feature type="domain" description="Thioredoxin" evidence="5">
    <location>
        <begin position="240"/>
        <end position="382"/>
    </location>
</feature>
<keyword evidence="7" id="KW-1185">Reference proteome</keyword>
<dbReference type="GO" id="GO:0017004">
    <property type="term" value="P:cytochrome complex assembly"/>
    <property type="evidence" value="ECO:0007669"/>
    <property type="project" value="UniProtKB-KW"/>
</dbReference>
<accession>A0A1G4G3H3</accession>
<gene>
    <name evidence="6" type="primary">resA 1</name>
    <name evidence="6" type="ORF">ING2E5A_0241</name>
</gene>
<evidence type="ECO:0000313" key="7">
    <source>
        <dbReference type="Proteomes" id="UP000178485"/>
    </source>
</evidence>
<dbReference type="PANTHER" id="PTHR42852">
    <property type="entry name" value="THIOL:DISULFIDE INTERCHANGE PROTEIN DSBE"/>
    <property type="match status" value="1"/>
</dbReference>
<dbReference type="GO" id="GO:0030313">
    <property type="term" value="C:cell envelope"/>
    <property type="evidence" value="ECO:0007669"/>
    <property type="project" value="UniProtKB-SubCell"/>
</dbReference>
<dbReference type="GO" id="GO:0016209">
    <property type="term" value="F:antioxidant activity"/>
    <property type="evidence" value="ECO:0007669"/>
    <property type="project" value="InterPro"/>
</dbReference>
<evidence type="ECO:0000256" key="4">
    <source>
        <dbReference type="ARBA" id="ARBA00023284"/>
    </source>
</evidence>
<dbReference type="PROSITE" id="PS00194">
    <property type="entry name" value="THIOREDOXIN_1"/>
    <property type="match status" value="1"/>
</dbReference>
<dbReference type="SUPFAM" id="SSF52833">
    <property type="entry name" value="Thioredoxin-like"/>
    <property type="match status" value="1"/>
</dbReference>